<feature type="transmembrane region" description="Helical" evidence="1">
    <location>
        <begin position="77"/>
        <end position="98"/>
    </location>
</feature>
<dbReference type="eggNOG" id="ENOG502QSJF">
    <property type="taxonomic scope" value="Eukaryota"/>
</dbReference>
<evidence type="ECO:0000313" key="2">
    <source>
        <dbReference type="EnsemblProtists" id="EOD06244"/>
    </source>
</evidence>
<dbReference type="Gene3D" id="1.20.1250.20">
    <property type="entry name" value="MFS general substrate transporter like domains"/>
    <property type="match status" value="1"/>
</dbReference>
<dbReference type="InterPro" id="IPR036259">
    <property type="entry name" value="MFS_trans_sf"/>
</dbReference>
<reference evidence="2" key="2">
    <citation type="submission" date="2024-10" db="UniProtKB">
        <authorList>
            <consortium name="EnsemblProtists"/>
        </authorList>
    </citation>
    <scope>IDENTIFICATION</scope>
</reference>
<feature type="transmembrane region" description="Helical" evidence="1">
    <location>
        <begin position="192"/>
        <end position="225"/>
    </location>
</feature>
<dbReference type="PANTHER" id="PTHR23547">
    <property type="entry name" value="MAJOR FACILITATOR SUPERFAMILY DOMAIN, GENERAL SUBSTRATE TRANSPORTER"/>
    <property type="match status" value="1"/>
</dbReference>
<reference evidence="3" key="1">
    <citation type="journal article" date="2013" name="Nature">
        <title>Pan genome of the phytoplankton Emiliania underpins its global distribution.</title>
        <authorList>
            <person name="Read B.A."/>
            <person name="Kegel J."/>
            <person name="Klute M.J."/>
            <person name="Kuo A."/>
            <person name="Lefebvre S.C."/>
            <person name="Maumus F."/>
            <person name="Mayer C."/>
            <person name="Miller J."/>
            <person name="Monier A."/>
            <person name="Salamov A."/>
            <person name="Young J."/>
            <person name="Aguilar M."/>
            <person name="Claverie J.M."/>
            <person name="Frickenhaus S."/>
            <person name="Gonzalez K."/>
            <person name="Herman E.K."/>
            <person name="Lin Y.C."/>
            <person name="Napier J."/>
            <person name="Ogata H."/>
            <person name="Sarno A.F."/>
            <person name="Shmutz J."/>
            <person name="Schroeder D."/>
            <person name="de Vargas C."/>
            <person name="Verret F."/>
            <person name="von Dassow P."/>
            <person name="Valentin K."/>
            <person name="Van de Peer Y."/>
            <person name="Wheeler G."/>
            <person name="Dacks J.B."/>
            <person name="Delwiche C.F."/>
            <person name="Dyhrman S.T."/>
            <person name="Glockner G."/>
            <person name="John U."/>
            <person name="Richards T."/>
            <person name="Worden A.Z."/>
            <person name="Zhang X."/>
            <person name="Grigoriev I.V."/>
            <person name="Allen A.E."/>
            <person name="Bidle K."/>
            <person name="Borodovsky M."/>
            <person name="Bowler C."/>
            <person name="Brownlee C."/>
            <person name="Cock J.M."/>
            <person name="Elias M."/>
            <person name="Gladyshev V.N."/>
            <person name="Groth M."/>
            <person name="Guda C."/>
            <person name="Hadaegh A."/>
            <person name="Iglesias-Rodriguez M.D."/>
            <person name="Jenkins J."/>
            <person name="Jones B.M."/>
            <person name="Lawson T."/>
            <person name="Leese F."/>
            <person name="Lindquist E."/>
            <person name="Lobanov A."/>
            <person name="Lomsadze A."/>
            <person name="Malik S.B."/>
            <person name="Marsh M.E."/>
            <person name="Mackinder L."/>
            <person name="Mock T."/>
            <person name="Mueller-Roeber B."/>
            <person name="Pagarete A."/>
            <person name="Parker M."/>
            <person name="Probert I."/>
            <person name="Quesneville H."/>
            <person name="Raines C."/>
            <person name="Rensing S.A."/>
            <person name="Riano-Pachon D.M."/>
            <person name="Richier S."/>
            <person name="Rokitta S."/>
            <person name="Shiraiwa Y."/>
            <person name="Soanes D.M."/>
            <person name="van der Giezen M."/>
            <person name="Wahlund T.M."/>
            <person name="Williams B."/>
            <person name="Wilson W."/>
            <person name="Wolfe G."/>
            <person name="Wurch L.L."/>
        </authorList>
    </citation>
    <scope>NUCLEOTIDE SEQUENCE</scope>
</reference>
<dbReference type="RefSeq" id="XP_005758673.1">
    <property type="nucleotide sequence ID" value="XM_005758616.1"/>
</dbReference>
<dbReference type="AlphaFoldDB" id="A0A0D3I4Q9"/>
<evidence type="ECO:0000256" key="1">
    <source>
        <dbReference type="SAM" id="Phobius"/>
    </source>
</evidence>
<dbReference type="PaxDb" id="2903-EOD06244"/>
<feature type="transmembrane region" description="Helical" evidence="1">
    <location>
        <begin position="407"/>
        <end position="438"/>
    </location>
</feature>
<feature type="transmembrane region" description="Helical" evidence="1">
    <location>
        <begin position="39"/>
        <end position="65"/>
    </location>
</feature>
<organism evidence="2 3">
    <name type="scientific">Emiliania huxleyi (strain CCMP1516)</name>
    <dbReference type="NCBI Taxonomy" id="280463"/>
    <lineage>
        <taxon>Eukaryota</taxon>
        <taxon>Haptista</taxon>
        <taxon>Haptophyta</taxon>
        <taxon>Prymnesiophyceae</taxon>
        <taxon>Isochrysidales</taxon>
        <taxon>Noelaerhabdaceae</taxon>
        <taxon>Emiliania</taxon>
    </lineage>
</organism>
<keyword evidence="1" id="KW-0472">Membrane</keyword>
<accession>A0A0D3I4Q9</accession>
<evidence type="ECO:0000313" key="3">
    <source>
        <dbReference type="Proteomes" id="UP000013827"/>
    </source>
</evidence>
<dbReference type="GeneID" id="17252396"/>
<dbReference type="InterPro" id="IPR047769">
    <property type="entry name" value="MFS_ArsJ"/>
</dbReference>
<protein>
    <submittedName>
        <fullName evidence="2">Uncharacterized protein</fullName>
    </submittedName>
</protein>
<dbReference type="HOGENOM" id="CLU_030532_0_0_1"/>
<proteinExistence type="predicted"/>
<name>A0A0D3I4Q9_EMIH1</name>
<dbReference type="Proteomes" id="UP000013827">
    <property type="component" value="Unassembled WGS sequence"/>
</dbReference>
<dbReference type="EnsemblProtists" id="EOD06244">
    <property type="protein sequence ID" value="EOD06244"/>
    <property type="gene ID" value="EMIHUDRAFT_431385"/>
</dbReference>
<feature type="transmembrane region" description="Helical" evidence="1">
    <location>
        <begin position="104"/>
        <end position="125"/>
    </location>
</feature>
<keyword evidence="1" id="KW-1133">Transmembrane helix</keyword>
<feature type="transmembrane region" description="Helical" evidence="1">
    <location>
        <begin position="366"/>
        <end position="387"/>
    </location>
</feature>
<dbReference type="PANTHER" id="PTHR23547:SF1">
    <property type="entry name" value="MAJOR FACILITATOR SUPERFAMILY MFS_1"/>
    <property type="match status" value="1"/>
</dbReference>
<sequence length="592" mass="62317">MADGAPTSLDEPLIRLGRRRLQPTETVARTEATQQRDALLPFVVISSTYLLFTITDGALRMIVLLHAYRKSFTAMEVTLMFVLYELAGVGTNLAAGIAGARWGIRATLVTGLLLQIVTFGLLFGWEDGWSKSQAILYVTGVQLFGGVAKDLTKLGGKTVTKLVTPEEKETQLFKLVSLLTGARGWKNSLKGVGYFLGSWLIGISYGLALGAMMALVLLALPMAYFGLDPQLGVSPSPGRLRLSDVFDRSNPNLNWLSLARLFLFASRDFWFEVPLPFFLRSPPCAAIGRPCADDSDCGSGTACDAEAGACANLNPGGGCGGLGWSRTQVGALLALYIIAYGQLQAYTPQLVTGPLRQTPPNKRTEVLWGLVNCLPTLVMAVVAAASADAGTYSQPSHAGLPPHTSLLGGSLVGTIACFALVFAVNSSIHSYLVVLYAASDKANAPARRLVHGVSSVSPTRDAFQVAASVGFYYMANACGRLLGTLGSGVLYTYVGDDLGLLAGTNAVQGLAACFAAATASSLLAALITLQIDDGDAALLCGPCCVLYGGAEAPASDQCSRLHSRAEADEAAAGRLSEEEVVRLSRQVSDDLE</sequence>
<keyword evidence="3" id="KW-1185">Reference proteome</keyword>
<keyword evidence="1" id="KW-0812">Transmembrane</keyword>
<dbReference type="KEGG" id="ehx:EMIHUDRAFT_431385"/>